<comment type="subcellular location">
    <subcellularLocation>
        <location evidence="10">Cytoplasm</location>
    </subcellularLocation>
    <subcellularLocation>
        <location evidence="10">Mitochondrion</location>
    </subcellularLocation>
</comment>
<gene>
    <name evidence="12" type="ORF">BN1211_0300</name>
    <name evidence="13" type="ORF">CYBJADRAFT_133285</name>
</gene>
<dbReference type="InterPro" id="IPR004443">
    <property type="entry name" value="YjeF_N_dom"/>
</dbReference>
<feature type="binding site" evidence="10">
    <location>
        <position position="122"/>
    </location>
    <ligand>
        <name>K(+)</name>
        <dbReference type="ChEBI" id="CHEBI:29103"/>
    </ligand>
</feature>
<dbReference type="InterPro" id="IPR032976">
    <property type="entry name" value="YJEFN_prot_NAXE-like"/>
</dbReference>
<dbReference type="PANTHER" id="PTHR13232:SF10">
    <property type="entry name" value="NAD(P)H-HYDRATE EPIMERASE"/>
    <property type="match status" value="1"/>
</dbReference>
<evidence type="ECO:0000313" key="13">
    <source>
        <dbReference type="EMBL" id="ODV75709.1"/>
    </source>
</evidence>
<dbReference type="PROSITE" id="PS51385">
    <property type="entry name" value="YJEF_N"/>
    <property type="match status" value="1"/>
</dbReference>
<feature type="binding site" evidence="10">
    <location>
        <position position="60"/>
    </location>
    <ligand>
        <name>K(+)</name>
        <dbReference type="ChEBI" id="CHEBI:29103"/>
    </ligand>
</feature>
<keyword evidence="10" id="KW-0496">Mitochondrion</keyword>
<dbReference type="Pfam" id="PF03853">
    <property type="entry name" value="YjeF_N"/>
    <property type="match status" value="1"/>
</dbReference>
<keyword evidence="15" id="KW-1185">Reference proteome</keyword>
<organism evidence="12 14">
    <name type="scientific">Cyberlindnera jadinii (strain ATCC 18201 / CBS 1600 / BCRC 20928 / JCM 3617 / NBRC 0987 / NRRL Y-1542)</name>
    <name type="common">Torula yeast</name>
    <name type="synonym">Candida utilis</name>
    <dbReference type="NCBI Taxonomy" id="983966"/>
    <lineage>
        <taxon>Eukaryota</taxon>
        <taxon>Fungi</taxon>
        <taxon>Dikarya</taxon>
        <taxon>Ascomycota</taxon>
        <taxon>Saccharomycotina</taxon>
        <taxon>Saccharomycetes</taxon>
        <taxon>Phaffomycetales</taxon>
        <taxon>Phaffomycetaceae</taxon>
        <taxon>Cyberlindnera</taxon>
    </lineage>
</organism>
<feature type="binding site" evidence="10">
    <location>
        <position position="156"/>
    </location>
    <ligand>
        <name>(6S)-NADPHX</name>
        <dbReference type="ChEBI" id="CHEBI:64076"/>
    </ligand>
</feature>
<dbReference type="GO" id="GO:0005739">
    <property type="term" value="C:mitochondrion"/>
    <property type="evidence" value="ECO:0007669"/>
    <property type="project" value="UniProtKB-SubCell"/>
</dbReference>
<sequence length="231" mass="25418">MSYKVLTAKLAQQVDKELMSTGGFSIDQLMELAGLSVAQATYDSFPLLKKVLVVVGPGNNGGDGLVAARHLKLWGFNPSIYYPRPSSKQLFLNLETQLRNLDVEFIQELDSSSISQFQLIIDAIFGFSFQSGSIRPPFDGIINTINATDIPVLSVDIPSGWDVDRGFVEGGIKQPEVLISLTAPKPVVNFLDDKTTQYVGGRFIGKEFAKKFGIDDFGYKGYDQIVKLNKL</sequence>
<keyword evidence="9 10" id="KW-0413">Isomerase</keyword>
<dbReference type="OMA" id="RHLFHYG"/>
<dbReference type="HAMAP" id="MF_01966">
    <property type="entry name" value="NADHX_epimerase"/>
    <property type="match status" value="1"/>
</dbReference>
<name>A0A0H5BYK6_CYBJN</name>
<evidence type="ECO:0000256" key="3">
    <source>
        <dbReference type="ARBA" id="ARBA00012228"/>
    </source>
</evidence>
<feature type="domain" description="YjeF N-terminal" evidence="11">
    <location>
        <begin position="11"/>
        <end position="220"/>
    </location>
</feature>
<evidence type="ECO:0000256" key="7">
    <source>
        <dbReference type="ARBA" id="ARBA00022958"/>
    </source>
</evidence>
<feature type="binding site" evidence="10">
    <location>
        <position position="159"/>
    </location>
    <ligand>
        <name>K(+)</name>
        <dbReference type="ChEBI" id="CHEBI:29103"/>
    </ligand>
</feature>
<dbReference type="GO" id="GO:0000166">
    <property type="term" value="F:nucleotide binding"/>
    <property type="evidence" value="ECO:0007669"/>
    <property type="project" value="UniProtKB-KW"/>
</dbReference>
<keyword evidence="5 10" id="KW-0547">Nucleotide-binding</keyword>
<protein>
    <recommendedName>
        <fullName evidence="3 10">NAD(P)H-hydrate epimerase</fullName>
        <ecNumber evidence="3 10">5.1.99.6</ecNumber>
    </recommendedName>
    <alternativeName>
        <fullName evidence="10">NAD(P)HX epimerase</fullName>
    </alternativeName>
</protein>
<dbReference type="GO" id="GO:0052856">
    <property type="term" value="F:NAD(P)HX epimerase activity"/>
    <property type="evidence" value="ECO:0007669"/>
    <property type="project" value="UniProtKB-UniRule"/>
</dbReference>
<dbReference type="InterPro" id="IPR036652">
    <property type="entry name" value="YjeF_N_dom_sf"/>
</dbReference>
<dbReference type="GO" id="GO:0046872">
    <property type="term" value="F:metal ion binding"/>
    <property type="evidence" value="ECO:0007669"/>
    <property type="project" value="UniProtKB-KW"/>
</dbReference>
<evidence type="ECO:0000256" key="4">
    <source>
        <dbReference type="ARBA" id="ARBA00022723"/>
    </source>
</evidence>
<evidence type="ECO:0000256" key="1">
    <source>
        <dbReference type="ARBA" id="ARBA00000013"/>
    </source>
</evidence>
<dbReference type="STRING" id="983966.A0A0H5BYK6"/>
<dbReference type="Proteomes" id="UP000094389">
    <property type="component" value="Unassembled WGS sequence"/>
</dbReference>
<comment type="catalytic activity">
    <reaction evidence="1 10">
        <text>(6R)-NADHX = (6S)-NADHX</text>
        <dbReference type="Rhea" id="RHEA:32215"/>
        <dbReference type="ChEBI" id="CHEBI:64074"/>
        <dbReference type="ChEBI" id="CHEBI:64075"/>
        <dbReference type="EC" id="5.1.99.6"/>
    </reaction>
</comment>
<dbReference type="AlphaFoldDB" id="A0A0H5BYK6"/>
<dbReference type="EMBL" id="CDQK01000001">
    <property type="protein sequence ID" value="CEP20436.1"/>
    <property type="molecule type" value="Genomic_DNA"/>
</dbReference>
<evidence type="ECO:0000313" key="12">
    <source>
        <dbReference type="EMBL" id="CEP20436.1"/>
    </source>
</evidence>
<comment type="function">
    <text evidence="10">Catalyzes the epimerization of the S- and R-forms of NAD(P)HX, a damaged form of NAD(P)H that is a result of enzymatic or heat-dependent hydration. This is a prerequisite for the S-specific NAD(P)H-hydrate dehydratase to allow the repair of both epimers of NAD(P)HX.</text>
</comment>
<dbReference type="EC" id="5.1.99.6" evidence="3 10"/>
<evidence type="ECO:0000256" key="10">
    <source>
        <dbReference type="HAMAP-Rule" id="MF_03159"/>
    </source>
</evidence>
<reference evidence="14" key="2">
    <citation type="journal article" date="2015" name="J. Biotechnol.">
        <title>The structure of the Cyberlindnera jadinii genome and its relation to Candida utilis analyzed by the occurrence of single nucleotide polymorphisms.</title>
        <authorList>
            <person name="Rupp O."/>
            <person name="Brinkrolf K."/>
            <person name="Buerth C."/>
            <person name="Kunigo M."/>
            <person name="Schneider J."/>
            <person name="Jaenicke S."/>
            <person name="Goesmann A."/>
            <person name="Puehler A."/>
            <person name="Jaeger K.-E."/>
            <person name="Ernst J.F."/>
        </authorList>
    </citation>
    <scope>NUCLEOTIDE SEQUENCE [LARGE SCALE GENOMIC DNA]</scope>
    <source>
        <strain evidence="14">ATCC 18201 / CBS 1600 / BCRC 20928 / JCM 3617 / NBRC 0987 / NRRL Y-1542</strain>
    </source>
</reference>
<keyword evidence="6" id="KW-0521">NADP</keyword>
<keyword evidence="10" id="KW-0963">Cytoplasm</keyword>
<evidence type="ECO:0000256" key="2">
    <source>
        <dbReference type="ARBA" id="ARBA00000909"/>
    </source>
</evidence>
<evidence type="ECO:0000259" key="11">
    <source>
        <dbReference type="PROSITE" id="PS51385"/>
    </source>
</evidence>
<evidence type="ECO:0000256" key="9">
    <source>
        <dbReference type="ARBA" id="ARBA00023235"/>
    </source>
</evidence>
<keyword evidence="4 10" id="KW-0479">Metal-binding</keyword>
<comment type="caution">
    <text evidence="10">Lacks conserved residue(s) required for the propagation of feature annotation.</text>
</comment>
<dbReference type="SUPFAM" id="SSF64153">
    <property type="entry name" value="YjeF N-terminal domain-like"/>
    <property type="match status" value="1"/>
</dbReference>
<dbReference type="NCBIfam" id="TIGR00197">
    <property type="entry name" value="yjeF_nterm"/>
    <property type="match status" value="1"/>
</dbReference>
<keyword evidence="7 10" id="KW-0630">Potassium</keyword>
<comment type="similarity">
    <text evidence="10">Belongs to the NnrE/AIBP family.</text>
</comment>
<dbReference type="OrthoDB" id="10064708at2759"/>
<comment type="cofactor">
    <cofactor evidence="10">
        <name>K(+)</name>
        <dbReference type="ChEBI" id="CHEBI:29103"/>
    </cofactor>
    <text evidence="10">Binds 1 potassium ion per subunit.</text>
</comment>
<dbReference type="Proteomes" id="UP000038830">
    <property type="component" value="Unassembled WGS sequence"/>
</dbReference>
<feature type="binding site" evidence="10">
    <location>
        <begin position="59"/>
        <end position="63"/>
    </location>
    <ligand>
        <name>(6S)-NADPHX</name>
        <dbReference type="ChEBI" id="CHEBI:64076"/>
    </ligand>
</feature>
<dbReference type="EMBL" id="KV453925">
    <property type="protein sequence ID" value="ODV75709.1"/>
    <property type="molecule type" value="Genomic_DNA"/>
</dbReference>
<evidence type="ECO:0000256" key="5">
    <source>
        <dbReference type="ARBA" id="ARBA00022741"/>
    </source>
</evidence>
<evidence type="ECO:0000256" key="6">
    <source>
        <dbReference type="ARBA" id="ARBA00022857"/>
    </source>
</evidence>
<evidence type="ECO:0000313" key="15">
    <source>
        <dbReference type="Proteomes" id="UP000094389"/>
    </source>
</evidence>
<keyword evidence="8 10" id="KW-0520">NAD</keyword>
<reference evidence="13 15" key="3">
    <citation type="journal article" date="2016" name="Proc. Natl. Acad. Sci. U.S.A.">
        <title>Comparative genomics of biotechnologically important yeasts.</title>
        <authorList>
            <person name="Riley R."/>
            <person name="Haridas S."/>
            <person name="Wolfe K.H."/>
            <person name="Lopes M.R."/>
            <person name="Hittinger C.T."/>
            <person name="Goeker M."/>
            <person name="Salamov A.A."/>
            <person name="Wisecaver J.H."/>
            <person name="Long T.M."/>
            <person name="Calvey C.H."/>
            <person name="Aerts A.L."/>
            <person name="Barry K.W."/>
            <person name="Choi C."/>
            <person name="Clum A."/>
            <person name="Coughlan A.Y."/>
            <person name="Deshpande S."/>
            <person name="Douglass A.P."/>
            <person name="Hanson S.J."/>
            <person name="Klenk H.-P."/>
            <person name="LaButti K.M."/>
            <person name="Lapidus A."/>
            <person name="Lindquist E.A."/>
            <person name="Lipzen A.M."/>
            <person name="Meier-Kolthoff J.P."/>
            <person name="Ohm R.A."/>
            <person name="Otillar R.P."/>
            <person name="Pangilinan J.L."/>
            <person name="Peng Y."/>
            <person name="Rokas A."/>
            <person name="Rosa C.A."/>
            <person name="Scheuner C."/>
            <person name="Sibirny A.A."/>
            <person name="Slot J.C."/>
            <person name="Stielow J.B."/>
            <person name="Sun H."/>
            <person name="Kurtzman C.P."/>
            <person name="Blackwell M."/>
            <person name="Grigoriev I.V."/>
            <person name="Jeffries T.W."/>
        </authorList>
    </citation>
    <scope>NUCLEOTIDE SEQUENCE [LARGE SCALE GENOMIC DNA]</scope>
    <source>
        <strain evidence="15">ATCC 18201 / CBS 1600 / BCRC 20928 / JCM 3617 / NBRC 0987 / NRRL Y-1542</strain>
        <strain evidence="13">NRRL Y-1542</strain>
    </source>
</reference>
<reference evidence="12" key="1">
    <citation type="submission" date="2014-12" db="EMBL/GenBank/DDBJ databases">
        <authorList>
            <person name="Jaenicke S."/>
        </authorList>
    </citation>
    <scope>NUCLEOTIDE SEQUENCE [LARGE SCALE GENOMIC DNA]</scope>
    <source>
        <strain evidence="12">CBS1600</strain>
    </source>
</reference>
<accession>A0A1E4S881</accession>
<evidence type="ECO:0000313" key="14">
    <source>
        <dbReference type="Proteomes" id="UP000038830"/>
    </source>
</evidence>
<dbReference type="Gene3D" id="3.40.50.10260">
    <property type="entry name" value="YjeF N-terminal domain"/>
    <property type="match status" value="1"/>
</dbReference>
<evidence type="ECO:0000256" key="8">
    <source>
        <dbReference type="ARBA" id="ARBA00023027"/>
    </source>
</evidence>
<accession>A0A0H5BYK6</accession>
<dbReference type="PANTHER" id="PTHR13232">
    <property type="entry name" value="NAD(P)H-HYDRATE EPIMERASE"/>
    <property type="match status" value="1"/>
</dbReference>
<comment type="catalytic activity">
    <reaction evidence="2 10">
        <text>(6R)-NADPHX = (6S)-NADPHX</text>
        <dbReference type="Rhea" id="RHEA:32227"/>
        <dbReference type="ChEBI" id="CHEBI:64076"/>
        <dbReference type="ChEBI" id="CHEBI:64077"/>
        <dbReference type="EC" id="5.1.99.6"/>
    </reaction>
</comment>
<proteinExistence type="inferred from homology"/>